<dbReference type="OrthoDB" id="418492at2759"/>
<evidence type="ECO:0008006" key="5">
    <source>
        <dbReference type="Google" id="ProtNLM"/>
    </source>
</evidence>
<evidence type="ECO:0000313" key="4">
    <source>
        <dbReference type="Proteomes" id="UP000187209"/>
    </source>
</evidence>
<dbReference type="Pfam" id="PF02493">
    <property type="entry name" value="MORN"/>
    <property type="match status" value="3"/>
</dbReference>
<proteinExistence type="predicted"/>
<name>A0A1R2AKG3_9CILI</name>
<dbReference type="SMART" id="SM00698">
    <property type="entry name" value="MORN"/>
    <property type="match status" value="3"/>
</dbReference>
<reference evidence="3 4" key="1">
    <citation type="submission" date="2016-11" db="EMBL/GenBank/DDBJ databases">
        <title>The macronuclear genome of Stentor coeruleus: a giant cell with tiny introns.</title>
        <authorList>
            <person name="Slabodnick M."/>
            <person name="Ruby J.G."/>
            <person name="Reiff S.B."/>
            <person name="Swart E.C."/>
            <person name="Gosai S."/>
            <person name="Prabakaran S."/>
            <person name="Witkowska E."/>
            <person name="Larue G.E."/>
            <person name="Fisher S."/>
            <person name="Freeman R.M."/>
            <person name="Gunawardena J."/>
            <person name="Chu W."/>
            <person name="Stover N.A."/>
            <person name="Gregory B.D."/>
            <person name="Nowacki M."/>
            <person name="Derisi J."/>
            <person name="Roy S.W."/>
            <person name="Marshall W.F."/>
            <person name="Sood P."/>
        </authorList>
    </citation>
    <scope>NUCLEOTIDE SEQUENCE [LARGE SCALE GENOMIC DNA]</scope>
    <source>
        <strain evidence="3">WM001</strain>
    </source>
</reference>
<comment type="caution">
    <text evidence="3">The sequence shown here is derived from an EMBL/GenBank/DDBJ whole genome shotgun (WGS) entry which is preliminary data.</text>
</comment>
<dbReference type="PANTHER" id="PTHR43215:SF14">
    <property type="entry name" value="RADIAL SPOKE HEAD 1 HOMOLOG"/>
    <property type="match status" value="1"/>
</dbReference>
<evidence type="ECO:0000313" key="3">
    <source>
        <dbReference type="EMBL" id="OMJ65017.1"/>
    </source>
</evidence>
<dbReference type="EMBL" id="MPUH01002558">
    <property type="protein sequence ID" value="OMJ65017.1"/>
    <property type="molecule type" value="Genomic_DNA"/>
</dbReference>
<protein>
    <recommendedName>
        <fullName evidence="5">MORN repeat protein</fullName>
    </recommendedName>
</protein>
<dbReference type="SUPFAM" id="SSF82185">
    <property type="entry name" value="Histone H3 K4-specific methyltransferase SET7/9 N-terminal domain"/>
    <property type="match status" value="1"/>
</dbReference>
<accession>A0A1R2AKG3</accession>
<dbReference type="Gene3D" id="2.20.110.10">
    <property type="entry name" value="Histone H3 K4-specific methyltransferase SET7/9 N-terminal domain"/>
    <property type="match status" value="1"/>
</dbReference>
<sequence>MRFIKNTILCLALLIEFSQNLFKAIRLEDNFKYSNSSKSTEFALRLMKKYSNWIDYENQLFDNRVDVIKKSEGDLTFVGENKIGRGTRISYQEKYKGQVKNTQMHGFGIISKKNQLTYVGEYENGLKNGIGCCIYNNGYRYKGYWKDDKKHGLGYFFIENLVIYGKWENDHIIDQKSITISCRNKGKTF</sequence>
<feature type="signal peptide" evidence="2">
    <location>
        <begin position="1"/>
        <end position="22"/>
    </location>
</feature>
<evidence type="ECO:0000256" key="2">
    <source>
        <dbReference type="SAM" id="SignalP"/>
    </source>
</evidence>
<evidence type="ECO:0000256" key="1">
    <source>
        <dbReference type="ARBA" id="ARBA00022737"/>
    </source>
</evidence>
<keyword evidence="1" id="KW-0677">Repeat</keyword>
<keyword evidence="4" id="KW-1185">Reference proteome</keyword>
<dbReference type="AlphaFoldDB" id="A0A1R2AKG3"/>
<dbReference type="InterPro" id="IPR003409">
    <property type="entry name" value="MORN"/>
</dbReference>
<dbReference type="PANTHER" id="PTHR43215">
    <property type="entry name" value="RADIAL SPOKE HEAD 1 HOMOLOG"/>
    <property type="match status" value="1"/>
</dbReference>
<gene>
    <name evidence="3" type="ORF">SteCoe_39805</name>
</gene>
<keyword evidence="2" id="KW-0732">Signal</keyword>
<organism evidence="3 4">
    <name type="scientific">Stentor coeruleus</name>
    <dbReference type="NCBI Taxonomy" id="5963"/>
    <lineage>
        <taxon>Eukaryota</taxon>
        <taxon>Sar</taxon>
        <taxon>Alveolata</taxon>
        <taxon>Ciliophora</taxon>
        <taxon>Postciliodesmatophora</taxon>
        <taxon>Heterotrichea</taxon>
        <taxon>Heterotrichida</taxon>
        <taxon>Stentoridae</taxon>
        <taxon>Stentor</taxon>
    </lineage>
</organism>
<feature type="chain" id="PRO_5012774267" description="MORN repeat protein" evidence="2">
    <location>
        <begin position="23"/>
        <end position="189"/>
    </location>
</feature>
<dbReference type="Proteomes" id="UP000187209">
    <property type="component" value="Unassembled WGS sequence"/>
</dbReference>